<organism evidence="3">
    <name type="scientific">Salvia splendens</name>
    <name type="common">Scarlet sage</name>
    <dbReference type="NCBI Taxonomy" id="180675"/>
    <lineage>
        <taxon>Eukaryota</taxon>
        <taxon>Viridiplantae</taxon>
        <taxon>Streptophyta</taxon>
        <taxon>Embryophyta</taxon>
        <taxon>Tracheophyta</taxon>
        <taxon>Spermatophyta</taxon>
        <taxon>Magnoliopsida</taxon>
        <taxon>eudicotyledons</taxon>
        <taxon>Gunneridae</taxon>
        <taxon>Pentapetalae</taxon>
        <taxon>asterids</taxon>
        <taxon>lamiids</taxon>
        <taxon>Lamiales</taxon>
        <taxon>Lamiaceae</taxon>
        <taxon>Nepetoideae</taxon>
        <taxon>Mentheae</taxon>
        <taxon>Salviinae</taxon>
        <taxon>Salvia</taxon>
        <taxon>Salvia subgen. Calosphace</taxon>
        <taxon>core Calosphace</taxon>
    </lineage>
</organism>
<dbReference type="PANTHER" id="PTHR37206">
    <property type="entry name" value="TRANSMEMBRANE PROTEIN"/>
    <property type="match status" value="1"/>
</dbReference>
<feature type="compositionally biased region" description="Low complexity" evidence="1">
    <location>
        <begin position="85"/>
        <end position="96"/>
    </location>
</feature>
<keyword evidence="4" id="KW-1185">Reference proteome</keyword>
<reference evidence="3" key="1">
    <citation type="submission" date="2018-01" db="EMBL/GenBank/DDBJ databases">
        <authorList>
            <person name="Mao J.F."/>
        </authorList>
    </citation>
    <scope>NUCLEOTIDE SEQUENCE</scope>
    <source>
        <strain evidence="3">Huo1</strain>
        <tissue evidence="3">Leaf</tissue>
    </source>
</reference>
<feature type="region of interest" description="Disordered" evidence="1">
    <location>
        <begin position="77"/>
        <end position="108"/>
    </location>
</feature>
<accession>A0A8X8WZK5</accession>
<keyword evidence="2" id="KW-0472">Membrane</keyword>
<dbReference type="Proteomes" id="UP000298416">
    <property type="component" value="Unassembled WGS sequence"/>
</dbReference>
<evidence type="ECO:0000256" key="2">
    <source>
        <dbReference type="SAM" id="Phobius"/>
    </source>
</evidence>
<comment type="caution">
    <text evidence="3">The sequence shown here is derived from an EMBL/GenBank/DDBJ whole genome shotgun (WGS) entry which is preliminary data.</text>
</comment>
<proteinExistence type="predicted"/>
<keyword evidence="2" id="KW-1133">Transmembrane helix</keyword>
<reference evidence="3" key="2">
    <citation type="submission" date="2020-08" db="EMBL/GenBank/DDBJ databases">
        <title>Plant Genome Project.</title>
        <authorList>
            <person name="Zhang R.-G."/>
        </authorList>
    </citation>
    <scope>NUCLEOTIDE SEQUENCE</scope>
    <source>
        <strain evidence="3">Huo1</strain>
        <tissue evidence="3">Leaf</tissue>
    </source>
</reference>
<keyword evidence="2" id="KW-0812">Transmembrane</keyword>
<evidence type="ECO:0000313" key="4">
    <source>
        <dbReference type="Proteomes" id="UP000298416"/>
    </source>
</evidence>
<evidence type="ECO:0000256" key="1">
    <source>
        <dbReference type="SAM" id="MobiDB-lite"/>
    </source>
</evidence>
<dbReference type="PANTHER" id="PTHR37206:SF1">
    <property type="entry name" value="TRANSMEMBRANE PROTEIN"/>
    <property type="match status" value="1"/>
</dbReference>
<sequence length="226" mass="25460">MAVEEGDATEPLPLLAAISHPPPWSIVAIRNLKKNELDNPPIVFPPIDHENLHISPQLPPYSHQIYNIHAGNRQISFSDSDSDSDLNSSSTFSPSDSSPPPRSPISPVKPADSARWFNSWTDLLNPTVSVLLRFLRSALTASRGALFTNYRSVVFAAVLAAFLYYRRRRRLRGGEESRDRLVGIIRKRDEVFQEFGKFVLQKINELLNQISQMNQMLIAIQKNPTS</sequence>
<evidence type="ECO:0000313" key="3">
    <source>
        <dbReference type="EMBL" id="KAG6404005.1"/>
    </source>
</evidence>
<protein>
    <submittedName>
        <fullName evidence="3">Uncharacterized protein</fullName>
    </submittedName>
</protein>
<dbReference type="AlphaFoldDB" id="A0A8X8WZK5"/>
<gene>
    <name evidence="3" type="ORF">SASPL_136239</name>
</gene>
<name>A0A8X8WZK5_SALSN</name>
<dbReference type="EMBL" id="PNBA02000013">
    <property type="protein sequence ID" value="KAG6404005.1"/>
    <property type="molecule type" value="Genomic_DNA"/>
</dbReference>
<feature type="transmembrane region" description="Helical" evidence="2">
    <location>
        <begin position="146"/>
        <end position="165"/>
    </location>
</feature>